<feature type="domain" description="Phage terminase large subunit C-terminal" evidence="2">
    <location>
        <begin position="263"/>
        <end position="406"/>
    </location>
</feature>
<organism evidence="3 4">
    <name type="scientific">Andreesenia angusta</name>
    <dbReference type="NCBI Taxonomy" id="39480"/>
    <lineage>
        <taxon>Bacteria</taxon>
        <taxon>Bacillati</taxon>
        <taxon>Bacillota</taxon>
        <taxon>Tissierellia</taxon>
        <taxon>Tissierellales</taxon>
        <taxon>Gottschalkiaceae</taxon>
        <taxon>Andreesenia</taxon>
    </lineage>
</organism>
<proteinExistence type="predicted"/>
<evidence type="ECO:0000313" key="3">
    <source>
        <dbReference type="EMBL" id="OHW62179.1"/>
    </source>
</evidence>
<dbReference type="PANTHER" id="PTHR39184">
    <property type="match status" value="1"/>
</dbReference>
<dbReference type="Gene3D" id="3.40.50.300">
    <property type="entry name" value="P-loop containing nucleotide triphosphate hydrolases"/>
    <property type="match status" value="1"/>
</dbReference>
<accession>A0A1S1V8W9</accession>
<dbReference type="Pfam" id="PF04466">
    <property type="entry name" value="Terminase_3"/>
    <property type="match status" value="1"/>
</dbReference>
<name>A0A1S1V8W9_9FIRM</name>
<dbReference type="InterPro" id="IPR006437">
    <property type="entry name" value="Phage_terminase_lsu"/>
</dbReference>
<dbReference type="InterPro" id="IPR027417">
    <property type="entry name" value="P-loop_NTPase"/>
</dbReference>
<dbReference type="Pfam" id="PF17288">
    <property type="entry name" value="Terminase_3C"/>
    <property type="match status" value="1"/>
</dbReference>
<feature type="domain" description="Phage terminase large subunit N-terminal" evidence="1">
    <location>
        <begin position="29"/>
        <end position="230"/>
    </location>
</feature>
<dbReference type="Gene3D" id="3.30.420.280">
    <property type="match status" value="1"/>
</dbReference>
<dbReference type="STRING" id="39480.EUAN_12480"/>
<dbReference type="InterPro" id="IPR052380">
    <property type="entry name" value="Viral_DNA_packaging_terminase"/>
</dbReference>
<dbReference type="InterPro" id="IPR035413">
    <property type="entry name" value="Terminase_L_C"/>
</dbReference>
<dbReference type="PANTHER" id="PTHR39184:SF1">
    <property type="entry name" value="PBSX PHAGE TERMINASE LARGE SUBUNIT"/>
    <property type="match status" value="1"/>
</dbReference>
<protein>
    <submittedName>
        <fullName evidence="3">Phage terminase large subunit</fullName>
    </submittedName>
</protein>
<evidence type="ECO:0000313" key="4">
    <source>
        <dbReference type="Proteomes" id="UP000180254"/>
    </source>
</evidence>
<sequence length="423" mass="48628">MNRMRLSNIIAKPFQRVHKSIKKEEHNQYWLKGGRGSTKSSFVGIEIVLGIIKDPNANAVVFRRYQNELRDTVYGQVEWAINKLGVESYFTCNVSPMQIVYKPTGQKIVFKAADSPGKVKSINLGKGYIKYGWFEECDQFRNYAEIRNIMQSLLRGEGNHKRTVFFTYNPPKSSRSWVNQEVKLSREDRYVHHSTYLDVPPEWLGETFIAEAEHLKKVNEMAYRHEYLGEETGTGLEVFNNVSIRAISDAEIQTFDKIRTGLDWGYSVDPCSVSRMHYDSTRKRLYVFGEIYKINLFNDKLASMIQDKGWNNRVIIADSAEPKSIADLARQGIKIRGAKKGPGSIEHGIKFLQGLEEIIIDDIRCPNAAREFINYSLDIDSRGMVKVNFPDRDNHYIDSVRYGLEDDMKDSKVKTISKSSFGL</sequence>
<dbReference type="Proteomes" id="UP000180254">
    <property type="component" value="Unassembled WGS sequence"/>
</dbReference>
<evidence type="ECO:0000259" key="2">
    <source>
        <dbReference type="Pfam" id="PF17288"/>
    </source>
</evidence>
<gene>
    <name evidence="3" type="ORF">EUAN_12480</name>
</gene>
<dbReference type="InterPro" id="IPR035412">
    <property type="entry name" value="Terminase_L_N"/>
</dbReference>
<dbReference type="EMBL" id="MKIE01000004">
    <property type="protein sequence ID" value="OHW62179.1"/>
    <property type="molecule type" value="Genomic_DNA"/>
</dbReference>
<reference evidence="3 4" key="1">
    <citation type="submission" date="2016-09" db="EMBL/GenBank/DDBJ databases">
        <title>Genome sequence of Eubacterium angustum.</title>
        <authorList>
            <person name="Poehlein A."/>
            <person name="Daniel R."/>
        </authorList>
    </citation>
    <scope>NUCLEOTIDE SEQUENCE [LARGE SCALE GENOMIC DNA]</scope>
    <source>
        <strain evidence="3 4">DSM 1989</strain>
    </source>
</reference>
<dbReference type="AlphaFoldDB" id="A0A1S1V8W9"/>
<dbReference type="OrthoDB" id="9768556at2"/>
<dbReference type="NCBIfam" id="TIGR01547">
    <property type="entry name" value="phage_term_2"/>
    <property type="match status" value="1"/>
</dbReference>
<keyword evidence="4" id="KW-1185">Reference proteome</keyword>
<evidence type="ECO:0000259" key="1">
    <source>
        <dbReference type="Pfam" id="PF04466"/>
    </source>
</evidence>
<comment type="caution">
    <text evidence="3">The sequence shown here is derived from an EMBL/GenBank/DDBJ whole genome shotgun (WGS) entry which is preliminary data.</text>
</comment>